<evidence type="ECO:0000256" key="6">
    <source>
        <dbReference type="ARBA" id="ARBA00022840"/>
    </source>
</evidence>
<dbReference type="EMBL" id="JACCCQ010000001">
    <property type="protein sequence ID" value="NYF58252.1"/>
    <property type="molecule type" value="Genomic_DNA"/>
</dbReference>
<keyword evidence="13" id="KW-1185">Reference proteome</keyword>
<keyword evidence="4" id="KW-0410">Iron transport</keyword>
<keyword evidence="8" id="KW-0406">Ion transport</keyword>
<evidence type="ECO:0000256" key="5">
    <source>
        <dbReference type="ARBA" id="ARBA00022741"/>
    </source>
</evidence>
<keyword evidence="6 12" id="KW-0067">ATP-binding</keyword>
<keyword evidence="9" id="KW-0472">Membrane</keyword>
<accession>A0ABX2RNZ7</accession>
<dbReference type="PANTHER" id="PTHR42771:SF2">
    <property type="entry name" value="IRON(3+)-HYDROXAMATE IMPORT ATP-BINDING PROTEIN FHUC"/>
    <property type="match status" value="1"/>
</dbReference>
<dbReference type="PROSITE" id="PS00211">
    <property type="entry name" value="ABC_TRANSPORTER_1"/>
    <property type="match status" value="1"/>
</dbReference>
<feature type="region of interest" description="Disordered" evidence="10">
    <location>
        <begin position="264"/>
        <end position="317"/>
    </location>
</feature>
<feature type="domain" description="ABC transporter" evidence="11">
    <location>
        <begin position="2"/>
        <end position="238"/>
    </location>
</feature>
<keyword evidence="2" id="KW-0813">Transport</keyword>
<dbReference type="InterPro" id="IPR027417">
    <property type="entry name" value="P-loop_NTPase"/>
</dbReference>
<evidence type="ECO:0000259" key="11">
    <source>
        <dbReference type="PROSITE" id="PS50893"/>
    </source>
</evidence>
<dbReference type="CDD" id="cd03214">
    <property type="entry name" value="ABC_Iron-Siderophores_B12_Hemin"/>
    <property type="match status" value="1"/>
</dbReference>
<keyword evidence="7" id="KW-0408">Iron</keyword>
<evidence type="ECO:0000256" key="10">
    <source>
        <dbReference type="SAM" id="MobiDB-lite"/>
    </source>
</evidence>
<evidence type="ECO:0000256" key="1">
    <source>
        <dbReference type="ARBA" id="ARBA00004202"/>
    </source>
</evidence>
<dbReference type="Pfam" id="PF00005">
    <property type="entry name" value="ABC_tran"/>
    <property type="match status" value="1"/>
</dbReference>
<protein>
    <submittedName>
        <fullName evidence="12">Iron complex transport system ATP-binding protein</fullName>
    </submittedName>
</protein>
<dbReference type="PROSITE" id="PS50893">
    <property type="entry name" value="ABC_TRANSPORTER_2"/>
    <property type="match status" value="1"/>
</dbReference>
<name>A0ABX2RNZ7_9ACTN</name>
<sequence>MLSTRDLVAGYDERTVLDGLDLELPADAFTVIVGPNACGKSTLLRTMARLLTPRRGAVLLDGTAIRDLPTREVARRLGVLPQSPLVPEGVTVADLVGRGRQPYQRWWRQWSEQDAVAVDRAMALADVAGLADRPVDTLSGGQRQRVWIAMTLAQDTEALLLDEPTTFLDLAHQVEVLDLLHRLRAERGRTVVAVLHDLNQAARYADHLVAMRAGSVVAAGPPREILTAELVRDVFGLDCVVVPCPVTGAPLVVPGLTSPSLAPLPGAPAPADPAPAAGPPSVAGPAGANPVGPTAPAARTPVDADTPRVGPYPSKGL</sequence>
<feature type="compositionally biased region" description="Low complexity" evidence="10">
    <location>
        <begin position="279"/>
        <end position="298"/>
    </location>
</feature>
<comment type="subcellular location">
    <subcellularLocation>
        <location evidence="1">Cell membrane</location>
        <topology evidence="1">Peripheral membrane protein</topology>
    </subcellularLocation>
</comment>
<dbReference type="InterPro" id="IPR017871">
    <property type="entry name" value="ABC_transporter-like_CS"/>
</dbReference>
<evidence type="ECO:0000256" key="2">
    <source>
        <dbReference type="ARBA" id="ARBA00022448"/>
    </source>
</evidence>
<evidence type="ECO:0000256" key="9">
    <source>
        <dbReference type="ARBA" id="ARBA00023136"/>
    </source>
</evidence>
<dbReference type="Proteomes" id="UP000631553">
    <property type="component" value="Unassembled WGS sequence"/>
</dbReference>
<dbReference type="InterPro" id="IPR051535">
    <property type="entry name" value="Siderophore_ABC-ATPase"/>
</dbReference>
<dbReference type="InterPro" id="IPR003593">
    <property type="entry name" value="AAA+_ATPase"/>
</dbReference>
<dbReference type="Gene3D" id="3.40.50.300">
    <property type="entry name" value="P-loop containing nucleotide triphosphate hydrolases"/>
    <property type="match status" value="1"/>
</dbReference>
<evidence type="ECO:0000256" key="7">
    <source>
        <dbReference type="ARBA" id="ARBA00023004"/>
    </source>
</evidence>
<gene>
    <name evidence="12" type="ORF">HDA35_004083</name>
</gene>
<dbReference type="SMART" id="SM00382">
    <property type="entry name" value="AAA"/>
    <property type="match status" value="1"/>
</dbReference>
<proteinExistence type="predicted"/>
<keyword evidence="3" id="KW-1003">Cell membrane</keyword>
<evidence type="ECO:0000313" key="12">
    <source>
        <dbReference type="EMBL" id="NYF58252.1"/>
    </source>
</evidence>
<organism evidence="12 13">
    <name type="scientific">Micromonospora purpureochromogenes</name>
    <dbReference type="NCBI Taxonomy" id="47872"/>
    <lineage>
        <taxon>Bacteria</taxon>
        <taxon>Bacillati</taxon>
        <taxon>Actinomycetota</taxon>
        <taxon>Actinomycetes</taxon>
        <taxon>Micromonosporales</taxon>
        <taxon>Micromonosporaceae</taxon>
        <taxon>Micromonospora</taxon>
    </lineage>
</organism>
<evidence type="ECO:0000256" key="4">
    <source>
        <dbReference type="ARBA" id="ARBA00022496"/>
    </source>
</evidence>
<feature type="compositionally biased region" description="Pro residues" evidence="10">
    <location>
        <begin position="265"/>
        <end position="278"/>
    </location>
</feature>
<evidence type="ECO:0000256" key="3">
    <source>
        <dbReference type="ARBA" id="ARBA00022475"/>
    </source>
</evidence>
<dbReference type="PANTHER" id="PTHR42771">
    <property type="entry name" value="IRON(3+)-HYDROXAMATE IMPORT ATP-BINDING PROTEIN FHUC"/>
    <property type="match status" value="1"/>
</dbReference>
<evidence type="ECO:0000256" key="8">
    <source>
        <dbReference type="ARBA" id="ARBA00023065"/>
    </source>
</evidence>
<dbReference type="InterPro" id="IPR003439">
    <property type="entry name" value="ABC_transporter-like_ATP-bd"/>
</dbReference>
<reference evidence="12 13" key="1">
    <citation type="submission" date="2020-07" db="EMBL/GenBank/DDBJ databases">
        <title>Sequencing the genomes of 1000 actinobacteria strains.</title>
        <authorList>
            <person name="Klenk H.-P."/>
        </authorList>
    </citation>
    <scope>NUCLEOTIDE SEQUENCE [LARGE SCALE GENOMIC DNA]</scope>
    <source>
        <strain evidence="12 13">DSM 43814</strain>
    </source>
</reference>
<comment type="caution">
    <text evidence="12">The sequence shown here is derived from an EMBL/GenBank/DDBJ whole genome shotgun (WGS) entry which is preliminary data.</text>
</comment>
<evidence type="ECO:0000313" key="13">
    <source>
        <dbReference type="Proteomes" id="UP000631553"/>
    </source>
</evidence>
<keyword evidence="5" id="KW-0547">Nucleotide-binding</keyword>
<dbReference type="SUPFAM" id="SSF52540">
    <property type="entry name" value="P-loop containing nucleoside triphosphate hydrolases"/>
    <property type="match status" value="1"/>
</dbReference>
<dbReference type="GO" id="GO:0005524">
    <property type="term" value="F:ATP binding"/>
    <property type="evidence" value="ECO:0007669"/>
    <property type="project" value="UniProtKB-KW"/>
</dbReference>
<dbReference type="RefSeq" id="WP_179804170.1">
    <property type="nucleotide sequence ID" value="NZ_JACCCQ010000001.1"/>
</dbReference>